<evidence type="ECO:0000313" key="4">
    <source>
        <dbReference type="Proteomes" id="UP000072618"/>
    </source>
</evidence>
<dbReference type="Proteomes" id="UP000069526">
    <property type="component" value="Unassembled WGS sequence"/>
</dbReference>
<protein>
    <submittedName>
        <fullName evidence="1">Uncharacterized protein</fullName>
    </submittedName>
</protein>
<gene>
    <name evidence="1" type="ORF">ERS132394_00587</name>
    <name evidence="2" type="ORF">ERS132539_01812</name>
</gene>
<dbReference type="EMBL" id="FIGJ01000005">
    <property type="protein sequence ID" value="CYU45359.1"/>
    <property type="molecule type" value="Genomic_DNA"/>
</dbReference>
<dbReference type="AlphaFoldDB" id="A0A0Z8HWG1"/>
<organism evidence="1 4">
    <name type="scientific">Streptococcus suis</name>
    <dbReference type="NCBI Taxonomy" id="1307"/>
    <lineage>
        <taxon>Bacteria</taxon>
        <taxon>Bacillati</taxon>
        <taxon>Bacillota</taxon>
        <taxon>Bacilli</taxon>
        <taxon>Lactobacillales</taxon>
        <taxon>Streptococcaceae</taxon>
        <taxon>Streptococcus</taxon>
    </lineage>
</organism>
<sequence>MKKKAAYMTIIILVLLISIIRTFGLPEEDIYETQPATHLVG</sequence>
<proteinExistence type="predicted"/>
<name>A0A0Z8HWG1_STRSU</name>
<dbReference type="RefSeq" id="WP_257212219.1">
    <property type="nucleotide sequence ID" value="NZ_CEEO01000040.1"/>
</dbReference>
<dbReference type="EMBL" id="FIJK01000051">
    <property type="protein sequence ID" value="CYW51310.1"/>
    <property type="molecule type" value="Genomic_DNA"/>
</dbReference>
<evidence type="ECO:0000313" key="1">
    <source>
        <dbReference type="EMBL" id="CYU45359.1"/>
    </source>
</evidence>
<evidence type="ECO:0000313" key="3">
    <source>
        <dbReference type="Proteomes" id="UP000069526"/>
    </source>
</evidence>
<reference evidence="3 4" key="1">
    <citation type="submission" date="2016-02" db="EMBL/GenBank/DDBJ databases">
        <authorList>
            <consortium name="Pathogen Informatics"/>
        </authorList>
    </citation>
    <scope>NUCLEOTIDE SEQUENCE [LARGE SCALE GENOMIC DNA]</scope>
    <source>
        <strain evidence="1 4">LSS32</strain>
        <strain evidence="2 3">SS1013</strain>
    </source>
</reference>
<dbReference type="Proteomes" id="UP000072618">
    <property type="component" value="Unassembled WGS sequence"/>
</dbReference>
<evidence type="ECO:0000313" key="2">
    <source>
        <dbReference type="EMBL" id="CYW51310.1"/>
    </source>
</evidence>
<accession>A0A0Z8HWG1</accession>